<reference evidence="4" key="1">
    <citation type="journal article" date="2022" name="Int. J. Mol. Sci.">
        <title>Draft Genome of Tanacetum Coccineum: Genomic Comparison of Closely Related Tanacetum-Family Plants.</title>
        <authorList>
            <person name="Yamashiro T."/>
            <person name="Shiraishi A."/>
            <person name="Nakayama K."/>
            <person name="Satake H."/>
        </authorList>
    </citation>
    <scope>NUCLEOTIDE SEQUENCE</scope>
</reference>
<feature type="domain" description="Integrase catalytic" evidence="3">
    <location>
        <begin position="205"/>
        <end position="286"/>
    </location>
</feature>
<dbReference type="Pfam" id="PF25597">
    <property type="entry name" value="SH3_retrovirus"/>
    <property type="match status" value="1"/>
</dbReference>
<sequence length="446" mass="51201">QSSSDSNSDSDSVALEHSEPLPDHLEQLLDCGLTGEVLWMADIDETELVTIGCRVEYLRQVLVDHYCSWHCHPDVPHVVDQLVEPDIVLIDVFTRKHLETFKFIIQLRFSIFFGELRSRNKNFNIVPDCFCFNVVIDKLVDVFGAVDNGEKLYMGNSATSNIKGEGDVIRNMTSEKELKSTNVLYVIEIHKNLVSGWLLNKFGFRLVFEFDNKDEAIDKFVLYKTEVENQLGRKIKVVRSDRGGEYVSPFVDLCAKHGIKHEFNTPYSPQQNGISERKNRTLKEMVNAMLISSGLTQDMWCLAKVDVLTPKAQKIGHESVDCIIIGYAKNSSAYHFIVHDSKDPNIQKNTVMESRNASFFENVFPCLTKKTESSSRIDDEVVQDKRQRDDNDLQDERQDQPEVEPRRSKRARTEKSFEPDFVSFMVENEPTSYQEVVTPSEGHQWK</sequence>
<dbReference type="EMBL" id="BQNB010017571">
    <property type="protein sequence ID" value="GJT64728.1"/>
    <property type="molecule type" value="Genomic_DNA"/>
</dbReference>
<proteinExistence type="predicted"/>
<evidence type="ECO:0000256" key="1">
    <source>
        <dbReference type="ARBA" id="ARBA00022670"/>
    </source>
</evidence>
<dbReference type="InterPro" id="IPR054722">
    <property type="entry name" value="PolX-like_BBD"/>
</dbReference>
<comment type="caution">
    <text evidence="4">The sequence shown here is derived from an EMBL/GenBank/DDBJ whole genome shotgun (WGS) entry which is preliminary data.</text>
</comment>
<dbReference type="PANTHER" id="PTHR42648:SF20">
    <property type="entry name" value="RNA-DIRECTED DNA POLYMERASE"/>
    <property type="match status" value="1"/>
</dbReference>
<dbReference type="Proteomes" id="UP001151760">
    <property type="component" value="Unassembled WGS sequence"/>
</dbReference>
<name>A0ABQ5FPB9_9ASTR</name>
<feature type="compositionally biased region" description="Basic and acidic residues" evidence="2">
    <location>
        <begin position="375"/>
        <end position="418"/>
    </location>
</feature>
<protein>
    <submittedName>
        <fullName evidence="4">Retrotransposon protein, putative, ty1-copia subclass</fullName>
    </submittedName>
</protein>
<dbReference type="Pfam" id="PF22936">
    <property type="entry name" value="Pol_BBD"/>
    <property type="match status" value="1"/>
</dbReference>
<reference evidence="4" key="2">
    <citation type="submission" date="2022-01" db="EMBL/GenBank/DDBJ databases">
        <authorList>
            <person name="Yamashiro T."/>
            <person name="Shiraishi A."/>
            <person name="Satake H."/>
            <person name="Nakayama K."/>
        </authorList>
    </citation>
    <scope>NUCLEOTIDE SEQUENCE</scope>
</reference>
<dbReference type="InterPro" id="IPR012337">
    <property type="entry name" value="RNaseH-like_sf"/>
</dbReference>
<dbReference type="PANTHER" id="PTHR42648">
    <property type="entry name" value="TRANSPOSASE, PUTATIVE-RELATED"/>
    <property type="match status" value="1"/>
</dbReference>
<evidence type="ECO:0000313" key="4">
    <source>
        <dbReference type="EMBL" id="GJT64728.1"/>
    </source>
</evidence>
<evidence type="ECO:0000259" key="3">
    <source>
        <dbReference type="PROSITE" id="PS50994"/>
    </source>
</evidence>
<keyword evidence="1" id="KW-0645">Protease</keyword>
<organism evidence="4 5">
    <name type="scientific">Tanacetum coccineum</name>
    <dbReference type="NCBI Taxonomy" id="301880"/>
    <lineage>
        <taxon>Eukaryota</taxon>
        <taxon>Viridiplantae</taxon>
        <taxon>Streptophyta</taxon>
        <taxon>Embryophyta</taxon>
        <taxon>Tracheophyta</taxon>
        <taxon>Spermatophyta</taxon>
        <taxon>Magnoliopsida</taxon>
        <taxon>eudicotyledons</taxon>
        <taxon>Gunneridae</taxon>
        <taxon>Pentapetalae</taxon>
        <taxon>asterids</taxon>
        <taxon>campanulids</taxon>
        <taxon>Asterales</taxon>
        <taxon>Asteraceae</taxon>
        <taxon>Asteroideae</taxon>
        <taxon>Anthemideae</taxon>
        <taxon>Anthemidinae</taxon>
        <taxon>Tanacetum</taxon>
    </lineage>
</organism>
<dbReference type="PROSITE" id="PS50994">
    <property type="entry name" value="INTEGRASE"/>
    <property type="match status" value="1"/>
</dbReference>
<feature type="non-terminal residue" evidence="4">
    <location>
        <position position="1"/>
    </location>
</feature>
<feature type="region of interest" description="Disordered" evidence="2">
    <location>
        <begin position="375"/>
        <end position="446"/>
    </location>
</feature>
<keyword evidence="5" id="KW-1185">Reference proteome</keyword>
<dbReference type="InterPro" id="IPR036397">
    <property type="entry name" value="RNaseH_sf"/>
</dbReference>
<evidence type="ECO:0000313" key="5">
    <source>
        <dbReference type="Proteomes" id="UP001151760"/>
    </source>
</evidence>
<keyword evidence="1" id="KW-0378">Hydrolase</keyword>
<accession>A0ABQ5FPB9</accession>
<evidence type="ECO:0000256" key="2">
    <source>
        <dbReference type="SAM" id="MobiDB-lite"/>
    </source>
</evidence>
<dbReference type="InterPro" id="IPR001584">
    <property type="entry name" value="Integrase_cat-core"/>
</dbReference>
<dbReference type="InterPro" id="IPR039537">
    <property type="entry name" value="Retrotran_Ty1/copia-like"/>
</dbReference>
<dbReference type="InterPro" id="IPR057670">
    <property type="entry name" value="SH3_retrovirus"/>
</dbReference>
<gene>
    <name evidence="4" type="ORF">Tco_1016208</name>
</gene>
<dbReference type="SUPFAM" id="SSF53098">
    <property type="entry name" value="Ribonuclease H-like"/>
    <property type="match status" value="1"/>
</dbReference>
<dbReference type="Gene3D" id="3.30.420.10">
    <property type="entry name" value="Ribonuclease H-like superfamily/Ribonuclease H"/>
    <property type="match status" value="1"/>
</dbReference>